<dbReference type="RefSeq" id="WP_048641671.1">
    <property type="nucleotide sequence ID" value="NZ_CP012040.1"/>
</dbReference>
<name>A0A0H4PAU3_9BACT</name>
<dbReference type="AlphaFoldDB" id="A0A0H4PAU3"/>
<accession>A0A0H4PAU3</accession>
<organism evidence="1 2">
    <name type="scientific">Cyclobacterium amurskyense</name>
    <dbReference type="NCBI Taxonomy" id="320787"/>
    <lineage>
        <taxon>Bacteria</taxon>
        <taxon>Pseudomonadati</taxon>
        <taxon>Bacteroidota</taxon>
        <taxon>Cytophagia</taxon>
        <taxon>Cytophagales</taxon>
        <taxon>Cyclobacteriaceae</taxon>
        <taxon>Cyclobacterium</taxon>
    </lineage>
</organism>
<evidence type="ECO:0000313" key="1">
    <source>
        <dbReference type="EMBL" id="AKP51324.1"/>
    </source>
</evidence>
<dbReference type="OrthoDB" id="773198at2"/>
<sequence length="80" mass="9556">MDLQTRKLELIQEFLKIESEEVISRLEKILRKENKISENDDFKPMTIEKFNSRIDQSMEDSKNGRLIEASELKAKIDKWN</sequence>
<keyword evidence="2" id="KW-1185">Reference proteome</keyword>
<proteinExistence type="predicted"/>
<dbReference type="PATRIC" id="fig|320787.5.peg.2091"/>
<dbReference type="EMBL" id="CP012040">
    <property type="protein sequence ID" value="AKP51324.1"/>
    <property type="molecule type" value="Genomic_DNA"/>
</dbReference>
<dbReference type="STRING" id="320787.CA2015_1895"/>
<protein>
    <submittedName>
        <fullName evidence="1">Uncharacterized protein</fullName>
    </submittedName>
</protein>
<dbReference type="Proteomes" id="UP000036520">
    <property type="component" value="Chromosome"/>
</dbReference>
<evidence type="ECO:0000313" key="2">
    <source>
        <dbReference type="Proteomes" id="UP000036520"/>
    </source>
</evidence>
<dbReference type="KEGG" id="camu:CA2015_1895"/>
<gene>
    <name evidence="1" type="ORF">CA2015_1895</name>
</gene>
<reference evidence="1 2" key="1">
    <citation type="submission" date="2015-07" db="EMBL/GenBank/DDBJ databases">
        <authorList>
            <person name="Kim K.M."/>
        </authorList>
    </citation>
    <scope>NUCLEOTIDE SEQUENCE [LARGE SCALE GENOMIC DNA]</scope>
    <source>
        <strain evidence="1 2">KCTC 12363</strain>
    </source>
</reference>